<sequence length="89" mass="10566">TQIEPLLPENKKNMIICTPTEINEKGILKFNDIEVECDIKKISYIPRRHGYIVELKCTIKKGDLERVRYISPEEIIKNKKFTRFEIMDI</sequence>
<dbReference type="EMBL" id="LAZR01044567">
    <property type="protein sequence ID" value="KKL04334.1"/>
    <property type="molecule type" value="Genomic_DNA"/>
</dbReference>
<accession>A0A0F9A436</accession>
<dbReference type="AlphaFoldDB" id="A0A0F9A436"/>
<comment type="caution">
    <text evidence="1">The sequence shown here is derived from an EMBL/GenBank/DDBJ whole genome shotgun (WGS) entry which is preliminary data.</text>
</comment>
<feature type="non-terminal residue" evidence="1">
    <location>
        <position position="1"/>
    </location>
</feature>
<protein>
    <submittedName>
        <fullName evidence="1">Uncharacterized protein</fullName>
    </submittedName>
</protein>
<proteinExistence type="predicted"/>
<gene>
    <name evidence="1" type="ORF">LCGC14_2617120</name>
</gene>
<evidence type="ECO:0000313" key="1">
    <source>
        <dbReference type="EMBL" id="KKL04334.1"/>
    </source>
</evidence>
<reference evidence="1" key="1">
    <citation type="journal article" date="2015" name="Nature">
        <title>Complex archaea that bridge the gap between prokaryotes and eukaryotes.</title>
        <authorList>
            <person name="Spang A."/>
            <person name="Saw J.H."/>
            <person name="Jorgensen S.L."/>
            <person name="Zaremba-Niedzwiedzka K."/>
            <person name="Martijn J."/>
            <person name="Lind A.E."/>
            <person name="van Eijk R."/>
            <person name="Schleper C."/>
            <person name="Guy L."/>
            <person name="Ettema T.J."/>
        </authorList>
    </citation>
    <scope>NUCLEOTIDE SEQUENCE</scope>
</reference>
<name>A0A0F9A436_9ZZZZ</name>
<organism evidence="1">
    <name type="scientific">marine sediment metagenome</name>
    <dbReference type="NCBI Taxonomy" id="412755"/>
    <lineage>
        <taxon>unclassified sequences</taxon>
        <taxon>metagenomes</taxon>
        <taxon>ecological metagenomes</taxon>
    </lineage>
</organism>